<accession>A0ACB9QGP5</accession>
<evidence type="ECO:0000313" key="1">
    <source>
        <dbReference type="EMBL" id="KAI4365893.1"/>
    </source>
</evidence>
<keyword evidence="2" id="KW-1185">Reference proteome</keyword>
<evidence type="ECO:0000313" key="2">
    <source>
        <dbReference type="Proteomes" id="UP001057402"/>
    </source>
</evidence>
<name>A0ACB9QGP5_9MYRT</name>
<reference evidence="2" key="1">
    <citation type="journal article" date="2023" name="Front. Plant Sci.">
        <title>Chromosomal-level genome assembly of Melastoma candidum provides insights into trichome evolution.</title>
        <authorList>
            <person name="Zhong Y."/>
            <person name="Wu W."/>
            <person name="Sun C."/>
            <person name="Zou P."/>
            <person name="Liu Y."/>
            <person name="Dai S."/>
            <person name="Zhou R."/>
        </authorList>
    </citation>
    <scope>NUCLEOTIDE SEQUENCE [LARGE SCALE GENOMIC DNA]</scope>
</reference>
<gene>
    <name evidence="1" type="ORF">MLD38_021835</name>
</gene>
<dbReference type="Proteomes" id="UP001057402">
    <property type="component" value="Chromosome 6"/>
</dbReference>
<sequence length="422" mass="46154">MRCVKFSNHSVPHSESSSSLSAARRRSSARMAFDRLRFGMKDDDDCEGVGEEMVLDLRLKDCLRGLLAHVNRSAKLKQFKLDARREQWLSQGKNKGLKEDWEPGQRREQGSDQSLEKLGVNRARDEENGGSFHQFSDSESSSNSPTSTTGVFGANHSVNKCIGSCTTSSTFSCVSSVGCCSGSTTEVDEGDDECLDDWEAMADALAANDKPPQNQPLGDVLEIDNSIHPNSHGPMSPESNNLGIEQSERAHGPEQKGNRAWIADDVSRPPSLPNLSKQCSLPITARQCGNGGILWGRIPSAPSSCPICFEDLDKTDSSFLPCLCGFRLCLFCHKQILEEDGRCPGCRQPYQPDPVEAEPSLHGGSLILRLARSYSMNWGEVGDRQLILLHWDAHYLPVSRIEIGGRDVRFSRGGVGNVNGGS</sequence>
<dbReference type="EMBL" id="CM042885">
    <property type="protein sequence ID" value="KAI4365893.1"/>
    <property type="molecule type" value="Genomic_DNA"/>
</dbReference>
<comment type="caution">
    <text evidence="1">The sequence shown here is derived from an EMBL/GenBank/DDBJ whole genome shotgun (WGS) entry which is preliminary data.</text>
</comment>
<proteinExistence type="predicted"/>
<organism evidence="1 2">
    <name type="scientific">Melastoma candidum</name>
    <dbReference type="NCBI Taxonomy" id="119954"/>
    <lineage>
        <taxon>Eukaryota</taxon>
        <taxon>Viridiplantae</taxon>
        <taxon>Streptophyta</taxon>
        <taxon>Embryophyta</taxon>
        <taxon>Tracheophyta</taxon>
        <taxon>Spermatophyta</taxon>
        <taxon>Magnoliopsida</taxon>
        <taxon>eudicotyledons</taxon>
        <taxon>Gunneridae</taxon>
        <taxon>Pentapetalae</taxon>
        <taxon>rosids</taxon>
        <taxon>malvids</taxon>
        <taxon>Myrtales</taxon>
        <taxon>Melastomataceae</taxon>
        <taxon>Melastomatoideae</taxon>
        <taxon>Melastomateae</taxon>
        <taxon>Melastoma</taxon>
    </lineage>
</organism>
<protein>
    <submittedName>
        <fullName evidence="1">Uncharacterized protein</fullName>
    </submittedName>
</protein>